<feature type="transmembrane region" description="Helical" evidence="1">
    <location>
        <begin position="92"/>
        <end position="120"/>
    </location>
</feature>
<dbReference type="EMBL" id="CAJGYM010000139">
    <property type="protein sequence ID" value="CAD6198787.1"/>
    <property type="molecule type" value="Genomic_DNA"/>
</dbReference>
<name>A0A8S1HRM5_9PELO</name>
<gene>
    <name evidence="2" type="ORF">CAUJ_LOCUS14693</name>
</gene>
<dbReference type="PANTHER" id="PTHR46895">
    <property type="entry name" value="PROTEIN CBG20548-RELATED"/>
    <property type="match status" value="1"/>
</dbReference>
<dbReference type="AlphaFoldDB" id="A0A8S1HRM5"/>
<comment type="caution">
    <text evidence="2">The sequence shown here is derived from an EMBL/GenBank/DDBJ whole genome shotgun (WGS) entry which is preliminary data.</text>
</comment>
<evidence type="ECO:0000256" key="1">
    <source>
        <dbReference type="SAM" id="Phobius"/>
    </source>
</evidence>
<keyword evidence="3" id="KW-1185">Reference proteome</keyword>
<sequence length="197" mass="21633">MPWGPQSLPTPRSCYRGCIARGLVRSNTGVSETPVDDISKSYISHRVFSASGSCIWAMNSTTVLDLLTEISLVEATTPVVTVVKSSLFKSRLVYFINTYVLLAQILFGCSGNILNLVVLLSRTMRSRTNLVNRVHTFSPPWPLLTSFFSSSASSSGSLLHGGAHAFPLVSKHCLTNNSRSAQLVQCHFNLVYDVRYD</sequence>
<protein>
    <submittedName>
        <fullName evidence="2">Uncharacterized protein</fullName>
    </submittedName>
</protein>
<keyword evidence="1" id="KW-1133">Transmembrane helix</keyword>
<organism evidence="2 3">
    <name type="scientific">Caenorhabditis auriculariae</name>
    <dbReference type="NCBI Taxonomy" id="2777116"/>
    <lineage>
        <taxon>Eukaryota</taxon>
        <taxon>Metazoa</taxon>
        <taxon>Ecdysozoa</taxon>
        <taxon>Nematoda</taxon>
        <taxon>Chromadorea</taxon>
        <taxon>Rhabditida</taxon>
        <taxon>Rhabditina</taxon>
        <taxon>Rhabditomorpha</taxon>
        <taxon>Rhabditoidea</taxon>
        <taxon>Rhabditidae</taxon>
        <taxon>Peloderinae</taxon>
        <taxon>Caenorhabditis</taxon>
    </lineage>
</organism>
<reference evidence="2" key="1">
    <citation type="submission" date="2020-10" db="EMBL/GenBank/DDBJ databases">
        <authorList>
            <person name="Kikuchi T."/>
        </authorList>
    </citation>
    <scope>NUCLEOTIDE SEQUENCE</scope>
    <source>
        <strain evidence="2">NKZ352</strain>
    </source>
</reference>
<keyword evidence="1" id="KW-0812">Transmembrane</keyword>
<dbReference type="PANTHER" id="PTHR46895:SF8">
    <property type="entry name" value="G-PROTEIN COUPLED RECEPTORS FAMILY 1 PROFILE DOMAIN-CONTAINING PROTEIN"/>
    <property type="match status" value="1"/>
</dbReference>
<dbReference type="OrthoDB" id="9990906at2759"/>
<dbReference type="Proteomes" id="UP000835052">
    <property type="component" value="Unassembled WGS sequence"/>
</dbReference>
<accession>A0A8S1HRM5</accession>
<keyword evidence="1" id="KW-0472">Membrane</keyword>
<proteinExistence type="predicted"/>
<evidence type="ECO:0000313" key="2">
    <source>
        <dbReference type="EMBL" id="CAD6198787.1"/>
    </source>
</evidence>
<evidence type="ECO:0000313" key="3">
    <source>
        <dbReference type="Proteomes" id="UP000835052"/>
    </source>
</evidence>